<proteinExistence type="predicted"/>
<evidence type="ECO:0000313" key="3">
    <source>
        <dbReference type="WBParaSite" id="snap_masked-unitig_42553-processed-gene-0.0-mRNA-1"/>
    </source>
</evidence>
<evidence type="ECO:0000313" key="2">
    <source>
        <dbReference type="Proteomes" id="UP000095280"/>
    </source>
</evidence>
<feature type="region of interest" description="Disordered" evidence="1">
    <location>
        <begin position="617"/>
        <end position="644"/>
    </location>
</feature>
<feature type="compositionally biased region" description="Basic and acidic residues" evidence="1">
    <location>
        <begin position="42"/>
        <end position="51"/>
    </location>
</feature>
<dbReference type="Proteomes" id="UP000095280">
    <property type="component" value="Unplaced"/>
</dbReference>
<name>A0A1I8JRU6_9PLAT</name>
<sequence length="676" mass="71976">MAASASHETSNFDYADAQAEVALNGTSSESLRLAMEALERRYESDKEEALARQKQIGAGGCEQGSSDGPEGGSSSRRSSLNLSRLKEQLARANALVARGELPVSRGWAPAWTEPAIQLTAAGSDEDGGQSGAVAGHLESGTSSRIACVDMRESYTDEFTAGSTDSVSAFRDHHEQHDLIGVAHAFLSPLFYDAPLDYNVPVINTQGEIAGKAAHSNPRQQVTLKVCIRSAKALPKELSHFVYVQYQLWGIVCLPSLPDCGDPPPDLIAFDHEAQFDIFVNDEFLECTATAATARRSGRRAHRDNWSSTARAWRCGCCIQELSENRALPACEIQPPHAEDRQGREKDVIPTAVSGACGREKFRVEKFCASVTALKQRPDPQPAAYPSSSRQQVAESGSLPVICERITDVGLSLPPAGVNSQLPKRDNSEFVASPHHAESGKTMLGVNSASGDASLHDSINLNRSTGNNELILPDCAGQGVSNNRTSSNGYWCWERALRFGQLGKWRDRKSLAVLAAASSDANQLPGRPAEDSSSCSLLAESSAISDSKLTDGNSAAPAAPGCLIKTEAGNQLSPDSETYIKQYLSAVSAVSIEYFLREEKARQEAAVKFSKNAKTRATRKSMQVMGADGGPLSPRPLAGAGPPAAAAASSSPALLWQNLHAALRRAEPPSALIGPVG</sequence>
<dbReference type="AlphaFoldDB" id="A0A1I8JRU6"/>
<evidence type="ECO:0000256" key="1">
    <source>
        <dbReference type="SAM" id="MobiDB-lite"/>
    </source>
</evidence>
<feature type="region of interest" description="Disordered" evidence="1">
    <location>
        <begin position="42"/>
        <end position="80"/>
    </location>
</feature>
<dbReference type="WBParaSite" id="snap_masked-unitig_42553-processed-gene-0.0-mRNA-1">
    <property type="protein sequence ID" value="snap_masked-unitig_42553-processed-gene-0.0-mRNA-1"/>
    <property type="gene ID" value="snap_masked-unitig_42553-processed-gene-0.0"/>
</dbReference>
<accession>A0A1I8JRU6</accession>
<organism evidence="2 3">
    <name type="scientific">Macrostomum lignano</name>
    <dbReference type="NCBI Taxonomy" id="282301"/>
    <lineage>
        <taxon>Eukaryota</taxon>
        <taxon>Metazoa</taxon>
        <taxon>Spiralia</taxon>
        <taxon>Lophotrochozoa</taxon>
        <taxon>Platyhelminthes</taxon>
        <taxon>Rhabditophora</taxon>
        <taxon>Macrostomorpha</taxon>
        <taxon>Macrostomida</taxon>
        <taxon>Macrostomidae</taxon>
        <taxon>Macrostomum</taxon>
    </lineage>
</organism>
<reference evidence="3" key="1">
    <citation type="submission" date="2016-11" db="UniProtKB">
        <authorList>
            <consortium name="WormBaseParasite"/>
        </authorList>
    </citation>
    <scope>IDENTIFICATION</scope>
</reference>
<protein>
    <submittedName>
        <fullName evidence="3">Protein kinase domain-containing protein</fullName>
    </submittedName>
</protein>
<keyword evidence="2" id="KW-1185">Reference proteome</keyword>
<feature type="compositionally biased region" description="Low complexity" evidence="1">
    <location>
        <begin position="629"/>
        <end position="644"/>
    </location>
</feature>
<feature type="compositionally biased region" description="Low complexity" evidence="1">
    <location>
        <begin position="64"/>
        <end position="80"/>
    </location>
</feature>